<dbReference type="AlphaFoldDB" id="A0A0A9HPR5"/>
<name>A0A0A9HPR5_ARUDO</name>
<sequence>MGIFETSGCPESVRVLRHHLLGCRAMYRVGVHYGRVQGSLADPRLYI</sequence>
<protein>
    <submittedName>
        <fullName evidence="1">Uncharacterized protein</fullName>
    </submittedName>
</protein>
<reference evidence="1" key="1">
    <citation type="submission" date="2014-09" db="EMBL/GenBank/DDBJ databases">
        <authorList>
            <person name="Magalhaes I.L.F."/>
            <person name="Oliveira U."/>
            <person name="Santos F.R."/>
            <person name="Vidigal T.H.D.A."/>
            <person name="Brescovit A.D."/>
            <person name="Santos A.J."/>
        </authorList>
    </citation>
    <scope>NUCLEOTIDE SEQUENCE</scope>
    <source>
        <tissue evidence="1">Shoot tissue taken approximately 20 cm above the soil surface</tissue>
    </source>
</reference>
<accession>A0A0A9HPR5</accession>
<evidence type="ECO:0000313" key="1">
    <source>
        <dbReference type="EMBL" id="JAE34913.1"/>
    </source>
</evidence>
<proteinExistence type="predicted"/>
<organism evidence="1">
    <name type="scientific">Arundo donax</name>
    <name type="common">Giant reed</name>
    <name type="synonym">Donax arundinaceus</name>
    <dbReference type="NCBI Taxonomy" id="35708"/>
    <lineage>
        <taxon>Eukaryota</taxon>
        <taxon>Viridiplantae</taxon>
        <taxon>Streptophyta</taxon>
        <taxon>Embryophyta</taxon>
        <taxon>Tracheophyta</taxon>
        <taxon>Spermatophyta</taxon>
        <taxon>Magnoliopsida</taxon>
        <taxon>Liliopsida</taxon>
        <taxon>Poales</taxon>
        <taxon>Poaceae</taxon>
        <taxon>PACMAD clade</taxon>
        <taxon>Arundinoideae</taxon>
        <taxon>Arundineae</taxon>
        <taxon>Arundo</taxon>
    </lineage>
</organism>
<reference evidence="1" key="2">
    <citation type="journal article" date="2015" name="Data Brief">
        <title>Shoot transcriptome of the giant reed, Arundo donax.</title>
        <authorList>
            <person name="Barrero R.A."/>
            <person name="Guerrero F.D."/>
            <person name="Moolhuijzen P."/>
            <person name="Goolsby J.A."/>
            <person name="Tidwell J."/>
            <person name="Bellgard S.E."/>
            <person name="Bellgard M.I."/>
        </authorList>
    </citation>
    <scope>NUCLEOTIDE SEQUENCE</scope>
    <source>
        <tissue evidence="1">Shoot tissue taken approximately 20 cm above the soil surface</tissue>
    </source>
</reference>
<dbReference type="EMBL" id="GBRH01162983">
    <property type="protein sequence ID" value="JAE34913.1"/>
    <property type="molecule type" value="Transcribed_RNA"/>
</dbReference>